<dbReference type="Proteomes" id="UP000030689">
    <property type="component" value="Unassembled WGS sequence"/>
</dbReference>
<dbReference type="GO" id="GO:0003714">
    <property type="term" value="F:transcription corepressor activity"/>
    <property type="evidence" value="ECO:0007669"/>
    <property type="project" value="InterPro"/>
</dbReference>
<name>V4KEG6_EUTSA</name>
<dbReference type="eggNOG" id="KOG4204">
    <property type="taxonomic scope" value="Eukaryota"/>
</dbReference>
<keyword evidence="4 5" id="KW-0539">Nucleus</keyword>
<dbReference type="KEGG" id="eus:EUTSA_v10019296mg"/>
<organism evidence="6 7">
    <name type="scientific">Eutrema salsugineum</name>
    <name type="common">Saltwater cress</name>
    <name type="synonym">Sisymbrium salsugineum</name>
    <dbReference type="NCBI Taxonomy" id="72664"/>
    <lineage>
        <taxon>Eukaryota</taxon>
        <taxon>Viridiplantae</taxon>
        <taxon>Streptophyta</taxon>
        <taxon>Embryophyta</taxon>
        <taxon>Tracheophyta</taxon>
        <taxon>Spermatophyta</taxon>
        <taxon>Magnoliopsida</taxon>
        <taxon>eudicotyledons</taxon>
        <taxon>Gunneridae</taxon>
        <taxon>Pentapetalae</taxon>
        <taxon>rosids</taxon>
        <taxon>malvids</taxon>
        <taxon>Brassicales</taxon>
        <taxon>Brassicaceae</taxon>
        <taxon>Eutremeae</taxon>
        <taxon>Eutrema</taxon>
    </lineage>
</organism>
<dbReference type="PANTHER" id="PTHR12346">
    <property type="entry name" value="SIN3B-RELATED"/>
    <property type="match status" value="1"/>
</dbReference>
<accession>V4KEG6</accession>
<dbReference type="PROSITE" id="PS51477">
    <property type="entry name" value="PAH"/>
    <property type="match status" value="2"/>
</dbReference>
<dbReference type="FunFam" id="1.20.1160.11:FF:000003">
    <property type="entry name" value="Paired amphipathic helix SIN3-like protein"/>
    <property type="match status" value="1"/>
</dbReference>
<evidence type="ECO:0000256" key="5">
    <source>
        <dbReference type="PROSITE-ProRule" id="PRU00810"/>
    </source>
</evidence>
<dbReference type="GO" id="GO:0000118">
    <property type="term" value="C:histone deacetylase complex"/>
    <property type="evidence" value="ECO:0007669"/>
    <property type="project" value="TreeGrafter"/>
</dbReference>
<evidence type="ECO:0000256" key="3">
    <source>
        <dbReference type="ARBA" id="ARBA00022737"/>
    </source>
</evidence>
<dbReference type="InterPro" id="IPR003822">
    <property type="entry name" value="PAH"/>
</dbReference>
<dbReference type="GO" id="GO:0000122">
    <property type="term" value="P:negative regulation of transcription by RNA polymerase II"/>
    <property type="evidence" value="ECO:0007669"/>
    <property type="project" value="TreeGrafter"/>
</dbReference>
<evidence type="ECO:0000313" key="6">
    <source>
        <dbReference type="EMBL" id="ESQ28217.1"/>
    </source>
</evidence>
<sequence>MVERAPELSDAIEYVMTVKDKFKDDSEIYDEFLQSLADFRAKSVTSRMKELFKGQQELLLGFNRFLPTGFQITLPKKHPGFKEAISFINKVKTRFLDDDRPYRSFLDILKMYRKEKKSICEVYQEVVILFREHDDLFVEFIPYLLK</sequence>
<dbReference type="Gramene" id="ESQ28217">
    <property type="protein sequence ID" value="ESQ28217"/>
    <property type="gene ID" value="EUTSA_v10019296mg"/>
</dbReference>
<dbReference type="OMA" id="VMFREIM"/>
<keyword evidence="7" id="KW-1185">Reference proteome</keyword>
<evidence type="ECO:0000256" key="1">
    <source>
        <dbReference type="ARBA" id="ARBA00004123"/>
    </source>
</evidence>
<protein>
    <submittedName>
        <fullName evidence="6">Uncharacterized protein</fullName>
    </submittedName>
</protein>
<proteinExistence type="predicted"/>
<comment type="subcellular location">
    <subcellularLocation>
        <location evidence="1 5">Nucleus</location>
    </subcellularLocation>
</comment>
<dbReference type="InterPro" id="IPR039774">
    <property type="entry name" value="Sin3-like"/>
</dbReference>
<keyword evidence="3" id="KW-0677">Repeat</keyword>
<dbReference type="GO" id="GO:0000785">
    <property type="term" value="C:chromatin"/>
    <property type="evidence" value="ECO:0007669"/>
    <property type="project" value="TreeGrafter"/>
</dbReference>
<dbReference type="SUPFAM" id="SSF47762">
    <property type="entry name" value="PAH2 domain"/>
    <property type="match status" value="2"/>
</dbReference>
<dbReference type="PANTHER" id="PTHR12346:SF0">
    <property type="entry name" value="SIN3A, ISOFORM G"/>
    <property type="match status" value="1"/>
</dbReference>
<dbReference type="Gene3D" id="1.20.1160.11">
    <property type="entry name" value="Paired amphipathic helix"/>
    <property type="match status" value="2"/>
</dbReference>
<evidence type="ECO:0000256" key="2">
    <source>
        <dbReference type="ARBA" id="ARBA00022491"/>
    </source>
</evidence>
<evidence type="ECO:0000256" key="4">
    <source>
        <dbReference type="ARBA" id="ARBA00023242"/>
    </source>
</evidence>
<dbReference type="EMBL" id="KI517953">
    <property type="protein sequence ID" value="ESQ28217.1"/>
    <property type="molecule type" value="Genomic_DNA"/>
</dbReference>
<dbReference type="OrthoDB" id="10265969at2759"/>
<reference evidence="6 7" key="1">
    <citation type="journal article" date="2013" name="Front. Plant Sci.">
        <title>The Reference Genome of the Halophytic Plant Eutrema salsugineum.</title>
        <authorList>
            <person name="Yang R."/>
            <person name="Jarvis D.E."/>
            <person name="Chen H."/>
            <person name="Beilstein M.A."/>
            <person name="Grimwood J."/>
            <person name="Jenkins J."/>
            <person name="Shu S."/>
            <person name="Prochnik S."/>
            <person name="Xin M."/>
            <person name="Ma C."/>
            <person name="Schmutz J."/>
            <person name="Wing R.A."/>
            <person name="Mitchell-Olds T."/>
            <person name="Schumaker K.S."/>
            <person name="Wang X."/>
        </authorList>
    </citation>
    <scope>NUCLEOTIDE SEQUENCE [LARGE SCALE GENOMIC DNA]</scope>
</reference>
<keyword evidence="2" id="KW-0678">Repressor</keyword>
<dbReference type="AlphaFoldDB" id="V4KEG6"/>
<dbReference type="Pfam" id="PF02671">
    <property type="entry name" value="PAH"/>
    <property type="match status" value="2"/>
</dbReference>
<dbReference type="InterPro" id="IPR036600">
    <property type="entry name" value="PAH_sf"/>
</dbReference>
<dbReference type="STRING" id="72664.V4KEG6"/>
<gene>
    <name evidence="6" type="ORF">EUTSA_v10019296mg</name>
</gene>
<evidence type="ECO:0000313" key="7">
    <source>
        <dbReference type="Proteomes" id="UP000030689"/>
    </source>
</evidence>